<dbReference type="GO" id="GO:0016020">
    <property type="term" value="C:membrane"/>
    <property type="evidence" value="ECO:0007669"/>
    <property type="project" value="InterPro"/>
</dbReference>
<sequence>MKPLLLLRNAIPRIPIPLPSLNSALFSHDHSSIRHKTIQNNNNKSSMTLVRQLVFFIFTPFIIGLWISLISTMIGTAHALSTRPFAWGNDMFGTLGVEMGIRSASPSNVLTPKNIVNLTLSYQYLKLSEGSGYYSQYLLATTDITSTSSFELLGMGDERYLPSYSTQNVNYPIQESPVPLHLYNSFGNILYVVTSSRVSIAVTKDAAQNYILYSWGDSSNGGLGDGASTFRGYVTIPVQVQMPTPCRKGLKQLTHYDQAFLLCQDSEKQYLYAFGYNNFNQMGVAAGANSTTPISVNLNVFGGKSIVKVVAGHQFSVALTSDSSVYLTGLLYMCFEYPTFTQLTNIPLSAGDHIVDIVVASSHVFMLTNTSKIILYGNKYEYLGRYYTGPQTCPSIVLSDIYYFGSNIRKIAGAGDFALILSDSNNIYAIGDNRFGNLATGNNSDIYGPYLINSWTLSGSDRITEIAVSQLGSYAVIADNGPFCNRILNSDTSVCSGNGKCITQDYCQCKPGYFGRYCEEWTCFGSLKSSSSVCSSQGTCLGLDQCNCTNGYTGNKCENAPFVPSPYTCYGDTGSSSSVCSGHGNCVGNDNCSCHAGYTGLKCDIPICFGILANQSNVCSKHGNCTAPDTCTCKNSNYSGTQCEVYSCYTVSSLSPSVCSGHGQCLSYNQCNCSYGYTGLTCSYFTCYGRLSNDAGVCSGYGNCIGIDQCNCTSGRTGSQCESVQIPSCFGIPSNSALACSRHGRCFSQDTCFCETNYGGNQCELTSCYGLWSNDTKNVCNGKGSCSSVNNCTCQTGYSGDQCQNTILNPQQNADAAAAATTTAIAVGVTVPLVIIIVLVVLIAIIMCVLFFKKKKTSHKKNPSTTDRNENSHVANTQSHLIDLEMNIQQGTTSSSSSSELFNSNSNNNQNNSSIGAGQLATESKAMQSSSSSQMAFIMNENLKTNSEVSDFPSEASMHFSTITGNYGIMDSLNSSNGTHTNSSSSSVMDPMSRYTNLVRIGRGAFGSVFRGNDSKLAGKPKALKVVKFNSLAELNTAMKEGAQLMNLNHPNILKVNDFFVDKDQVLCIDMDYYENGDLSKLTAPNVECPESIVKHIIYQMCDALNFVHTNLKMIHRDVKPSNIFIDKMSQDHVHVILADFGLARANQGSTNNSYAGTPLFMSPELGLGGKYSFNTDVYSLGVAIYQIMTKDVVTSISHLYFDEECDAKEFLRNKLSEPGIYSKELIEIVVSMLEKSSSKRPSAGDVIKDPYFSDIHNVM</sequence>
<evidence type="ECO:0000256" key="3">
    <source>
        <dbReference type="ARBA" id="ARBA00022679"/>
    </source>
</evidence>
<feature type="domain" description="EGF-like" evidence="15">
    <location>
        <begin position="772"/>
        <end position="804"/>
    </location>
</feature>
<feature type="disulfide bond" evidence="10">
    <location>
        <begin position="794"/>
        <end position="803"/>
    </location>
</feature>
<dbReference type="PANTHER" id="PTHR43671:SF98">
    <property type="entry name" value="SERINE_THREONINE-PROTEIN KINASE NEK11"/>
    <property type="match status" value="1"/>
</dbReference>
<feature type="domain" description="EGF-like" evidence="15">
    <location>
        <begin position="480"/>
        <end position="519"/>
    </location>
</feature>
<comment type="catalytic activity">
    <reaction evidence="8">
        <text>L-threonyl-[protein] + ATP = O-phospho-L-threonyl-[protein] + ADP + H(+)</text>
        <dbReference type="Rhea" id="RHEA:46608"/>
        <dbReference type="Rhea" id="RHEA-COMP:11060"/>
        <dbReference type="Rhea" id="RHEA-COMP:11605"/>
        <dbReference type="ChEBI" id="CHEBI:15378"/>
        <dbReference type="ChEBI" id="CHEBI:30013"/>
        <dbReference type="ChEBI" id="CHEBI:30616"/>
        <dbReference type="ChEBI" id="CHEBI:61977"/>
        <dbReference type="ChEBI" id="CHEBI:456216"/>
        <dbReference type="EC" id="2.7.11.1"/>
    </reaction>
</comment>
<dbReference type="Gene3D" id="2.130.10.30">
    <property type="entry name" value="Regulator of chromosome condensation 1/beta-lactamase-inhibitor protein II"/>
    <property type="match status" value="1"/>
</dbReference>
<dbReference type="GO" id="GO:0004674">
    <property type="term" value="F:protein serine/threonine kinase activity"/>
    <property type="evidence" value="ECO:0007669"/>
    <property type="project" value="UniProtKB-KW"/>
</dbReference>
<dbReference type="Pfam" id="PF00069">
    <property type="entry name" value="Pkinase"/>
    <property type="match status" value="1"/>
</dbReference>
<dbReference type="InterPro" id="IPR013111">
    <property type="entry name" value="EGF_extracell"/>
</dbReference>
<dbReference type="InterPro" id="IPR000719">
    <property type="entry name" value="Prot_kinase_dom"/>
</dbReference>
<feature type="domain" description="EGF-like" evidence="15">
    <location>
        <begin position="570"/>
        <end position="604"/>
    </location>
</feature>
<feature type="region of interest" description="Disordered" evidence="12">
    <location>
        <begin position="892"/>
        <end position="925"/>
    </location>
</feature>
<dbReference type="PANTHER" id="PTHR43671">
    <property type="entry name" value="SERINE/THREONINE-PROTEIN KINASE NEK"/>
    <property type="match status" value="1"/>
</dbReference>
<dbReference type="SUPFAM" id="SSF50985">
    <property type="entry name" value="RCC1/BLIP-II"/>
    <property type="match status" value="1"/>
</dbReference>
<feature type="disulfide bond" evidence="10">
    <location>
        <begin position="548"/>
        <end position="557"/>
    </location>
</feature>
<dbReference type="GO" id="GO:0005524">
    <property type="term" value="F:ATP binding"/>
    <property type="evidence" value="ECO:0007669"/>
    <property type="project" value="UniProtKB-KW"/>
</dbReference>
<organism evidence="17 18">
    <name type="scientific">Naegleria lovaniensis</name>
    <name type="common">Amoeba</name>
    <dbReference type="NCBI Taxonomy" id="51637"/>
    <lineage>
        <taxon>Eukaryota</taxon>
        <taxon>Discoba</taxon>
        <taxon>Heterolobosea</taxon>
        <taxon>Tetramitia</taxon>
        <taxon>Eutetramitia</taxon>
        <taxon>Vahlkampfiidae</taxon>
        <taxon>Naegleria</taxon>
    </lineage>
</organism>
<dbReference type="Gene3D" id="2.10.25.10">
    <property type="entry name" value="Laminin"/>
    <property type="match status" value="4"/>
</dbReference>
<feature type="disulfide bond" evidence="10">
    <location>
        <begin position="594"/>
        <end position="603"/>
    </location>
</feature>
<keyword evidence="13" id="KW-0472">Membrane</keyword>
<dbReference type="PROSITE" id="PS01186">
    <property type="entry name" value="EGF_2"/>
    <property type="match status" value="5"/>
</dbReference>
<dbReference type="PROSITE" id="PS00022">
    <property type="entry name" value="EGF_1"/>
    <property type="match status" value="7"/>
</dbReference>
<dbReference type="RefSeq" id="XP_044545259.1">
    <property type="nucleotide sequence ID" value="XM_044698715.1"/>
</dbReference>
<dbReference type="InterPro" id="IPR009091">
    <property type="entry name" value="RCC1/BLIP-II"/>
</dbReference>
<evidence type="ECO:0000259" key="15">
    <source>
        <dbReference type="PROSITE" id="PS50026"/>
    </source>
</evidence>
<evidence type="ECO:0000256" key="5">
    <source>
        <dbReference type="ARBA" id="ARBA00022777"/>
    </source>
</evidence>
<keyword evidence="13" id="KW-0812">Transmembrane</keyword>
<keyword evidence="18" id="KW-1185">Reference proteome</keyword>
<evidence type="ECO:0000256" key="7">
    <source>
        <dbReference type="ARBA" id="ARBA00023157"/>
    </source>
</evidence>
<name>A0AA88KF33_NAELO</name>
<reference evidence="17 18" key="1">
    <citation type="journal article" date="2018" name="BMC Genomics">
        <title>The genome of Naegleria lovaniensis, the basis for a comparative approach to unravel pathogenicity factors of the human pathogenic amoeba N. fowleri.</title>
        <authorList>
            <person name="Liechti N."/>
            <person name="Schurch N."/>
            <person name="Bruggmann R."/>
            <person name="Wittwer M."/>
        </authorList>
    </citation>
    <scope>NUCLEOTIDE SEQUENCE [LARGE SCALE GENOMIC DNA]</scope>
    <source>
        <strain evidence="17 18">ATCC 30569</strain>
    </source>
</reference>
<dbReference type="SUPFAM" id="SSF56112">
    <property type="entry name" value="Protein kinase-like (PK-like)"/>
    <property type="match status" value="1"/>
</dbReference>
<evidence type="ECO:0000256" key="8">
    <source>
        <dbReference type="ARBA" id="ARBA00047899"/>
    </source>
</evidence>
<proteinExistence type="predicted"/>
<keyword evidence="6" id="KW-0067">ATP-binding</keyword>
<keyword evidence="10" id="KW-0245">EGF-like domain</keyword>
<feature type="disulfide bond" evidence="10">
    <location>
        <begin position="509"/>
        <end position="518"/>
    </location>
</feature>
<dbReference type="SMART" id="SM00181">
    <property type="entry name" value="EGF"/>
    <property type="match status" value="8"/>
</dbReference>
<evidence type="ECO:0000256" key="6">
    <source>
        <dbReference type="ARBA" id="ARBA00022840"/>
    </source>
</evidence>
<dbReference type="Pfam" id="PF00415">
    <property type="entry name" value="RCC1"/>
    <property type="match status" value="1"/>
</dbReference>
<accession>A0AA88KF33</accession>
<feature type="domain" description="EGF-like" evidence="15">
    <location>
        <begin position="650"/>
        <end position="683"/>
    </location>
</feature>
<dbReference type="Gene3D" id="1.10.510.10">
    <property type="entry name" value="Transferase(Phosphotransferase) domain 1"/>
    <property type="match status" value="1"/>
</dbReference>
<evidence type="ECO:0000259" key="14">
    <source>
        <dbReference type="PROSITE" id="PS50011"/>
    </source>
</evidence>
<comment type="caution">
    <text evidence="10">Lacks conserved residue(s) required for the propagation of feature annotation.</text>
</comment>
<evidence type="ECO:0000256" key="11">
    <source>
        <dbReference type="PROSITE-ProRule" id="PRU00235"/>
    </source>
</evidence>
<dbReference type="GeneID" id="68101073"/>
<dbReference type="PROSITE" id="PS50012">
    <property type="entry name" value="RCC1_3"/>
    <property type="match status" value="1"/>
</dbReference>
<comment type="caution">
    <text evidence="17">The sequence shown here is derived from an EMBL/GenBank/DDBJ whole genome shotgun (WGS) entry which is preliminary data.</text>
</comment>
<feature type="repeat" description="RCC1" evidence="11">
    <location>
        <begin position="269"/>
        <end position="322"/>
    </location>
</feature>
<evidence type="ECO:0000256" key="4">
    <source>
        <dbReference type="ARBA" id="ARBA00022741"/>
    </source>
</evidence>
<feature type="compositionally biased region" description="Low complexity" evidence="12">
    <location>
        <begin position="894"/>
        <end position="914"/>
    </location>
</feature>
<dbReference type="InterPro" id="IPR000742">
    <property type="entry name" value="EGF"/>
</dbReference>
<dbReference type="InterPro" id="IPR008271">
    <property type="entry name" value="Ser/Thr_kinase_AS"/>
</dbReference>
<evidence type="ECO:0000256" key="2">
    <source>
        <dbReference type="ARBA" id="ARBA00022527"/>
    </source>
</evidence>
<dbReference type="PROSITE" id="PS50011">
    <property type="entry name" value="PROTEIN_KINASE_DOM"/>
    <property type="match status" value="1"/>
</dbReference>
<dbReference type="PROSITE" id="PS00108">
    <property type="entry name" value="PROTEIN_KINASE_ST"/>
    <property type="match status" value="1"/>
</dbReference>
<keyword evidence="4" id="KW-0547">Nucleotide-binding</keyword>
<evidence type="ECO:0000256" key="13">
    <source>
        <dbReference type="SAM" id="Phobius"/>
    </source>
</evidence>
<evidence type="ECO:0000256" key="10">
    <source>
        <dbReference type="PROSITE-ProRule" id="PRU00076"/>
    </source>
</evidence>
<keyword evidence="2" id="KW-0723">Serine/threonine-protein kinase</keyword>
<feature type="domain" description="Protein kinase" evidence="14">
    <location>
        <begin position="995"/>
        <end position="1253"/>
    </location>
</feature>
<feature type="domain" description="SRCR" evidence="16">
    <location>
        <begin position="485"/>
        <end position="604"/>
    </location>
</feature>
<dbReference type="PROSITE" id="PS50287">
    <property type="entry name" value="SRCR_2"/>
    <property type="match status" value="1"/>
</dbReference>
<dbReference type="InterPro" id="IPR011009">
    <property type="entry name" value="Kinase-like_dom_sf"/>
</dbReference>
<keyword evidence="13" id="KW-1133">Transmembrane helix</keyword>
<feature type="disulfide bond" evidence="10">
    <location>
        <begin position="673"/>
        <end position="682"/>
    </location>
</feature>
<feature type="transmembrane region" description="Helical" evidence="13">
    <location>
        <begin position="53"/>
        <end position="74"/>
    </location>
</feature>
<dbReference type="Pfam" id="PF07974">
    <property type="entry name" value="EGF_2"/>
    <property type="match status" value="1"/>
</dbReference>
<dbReference type="AlphaFoldDB" id="A0AA88KF33"/>
<keyword evidence="5" id="KW-0418">Kinase</keyword>
<evidence type="ECO:0000259" key="16">
    <source>
        <dbReference type="PROSITE" id="PS50287"/>
    </source>
</evidence>
<dbReference type="EMBL" id="PYSW02000035">
    <property type="protein sequence ID" value="KAG2377997.1"/>
    <property type="molecule type" value="Genomic_DNA"/>
</dbReference>
<evidence type="ECO:0000256" key="1">
    <source>
        <dbReference type="ARBA" id="ARBA00012513"/>
    </source>
</evidence>
<dbReference type="Proteomes" id="UP000816034">
    <property type="component" value="Unassembled WGS sequence"/>
</dbReference>
<evidence type="ECO:0000256" key="9">
    <source>
        <dbReference type="ARBA" id="ARBA00048679"/>
    </source>
</evidence>
<evidence type="ECO:0000313" key="17">
    <source>
        <dbReference type="EMBL" id="KAG2377997.1"/>
    </source>
</evidence>
<evidence type="ECO:0000256" key="12">
    <source>
        <dbReference type="SAM" id="MobiDB-lite"/>
    </source>
</evidence>
<comment type="catalytic activity">
    <reaction evidence="9">
        <text>L-seryl-[protein] + ATP = O-phospho-L-seryl-[protein] + ADP + H(+)</text>
        <dbReference type="Rhea" id="RHEA:17989"/>
        <dbReference type="Rhea" id="RHEA-COMP:9863"/>
        <dbReference type="Rhea" id="RHEA-COMP:11604"/>
        <dbReference type="ChEBI" id="CHEBI:15378"/>
        <dbReference type="ChEBI" id="CHEBI:29999"/>
        <dbReference type="ChEBI" id="CHEBI:30616"/>
        <dbReference type="ChEBI" id="CHEBI:83421"/>
        <dbReference type="ChEBI" id="CHEBI:456216"/>
        <dbReference type="EC" id="2.7.11.1"/>
    </reaction>
</comment>
<feature type="domain" description="EGF-like" evidence="15">
    <location>
        <begin position="526"/>
        <end position="558"/>
    </location>
</feature>
<feature type="transmembrane region" description="Helical" evidence="13">
    <location>
        <begin position="831"/>
        <end position="852"/>
    </location>
</feature>
<dbReference type="InterPro" id="IPR050660">
    <property type="entry name" value="NEK_Ser/Thr_kinase"/>
</dbReference>
<evidence type="ECO:0000313" key="18">
    <source>
        <dbReference type="Proteomes" id="UP000816034"/>
    </source>
</evidence>
<gene>
    <name evidence="17" type="ORF">C9374_008619</name>
</gene>
<dbReference type="EC" id="2.7.11.1" evidence="1"/>
<dbReference type="InterPro" id="IPR000408">
    <property type="entry name" value="Reg_chr_condens"/>
</dbReference>
<keyword evidence="3" id="KW-0808">Transferase</keyword>
<keyword evidence="7 10" id="KW-1015">Disulfide bond</keyword>
<dbReference type="PROSITE" id="PS50026">
    <property type="entry name" value="EGF_3"/>
    <property type="match status" value="5"/>
</dbReference>
<dbReference type="InterPro" id="IPR001190">
    <property type="entry name" value="SRCR"/>
</dbReference>
<dbReference type="SMART" id="SM00220">
    <property type="entry name" value="S_TKc"/>
    <property type="match status" value="1"/>
</dbReference>
<protein>
    <recommendedName>
        <fullName evidence="1">non-specific serine/threonine protein kinase</fullName>
        <ecNumber evidence="1">2.7.11.1</ecNumber>
    </recommendedName>
</protein>